<evidence type="ECO:0000256" key="6">
    <source>
        <dbReference type="ARBA" id="ARBA00022840"/>
    </source>
</evidence>
<name>A0A5S9INN9_UABAM</name>
<dbReference type="KEGG" id="uam:UABAM_03137"/>
<evidence type="ECO:0000256" key="1">
    <source>
        <dbReference type="ARBA" id="ARBA00012513"/>
    </source>
</evidence>
<evidence type="ECO:0000256" key="2">
    <source>
        <dbReference type="ARBA" id="ARBA00022527"/>
    </source>
</evidence>
<dbReference type="InterPro" id="IPR011009">
    <property type="entry name" value="Kinase-like_dom_sf"/>
</dbReference>
<keyword evidence="2 11" id="KW-0723">Serine/threonine-protein kinase</keyword>
<feature type="compositionally biased region" description="Polar residues" evidence="9">
    <location>
        <begin position="135"/>
        <end position="151"/>
    </location>
</feature>
<dbReference type="GO" id="GO:0004674">
    <property type="term" value="F:protein serine/threonine kinase activity"/>
    <property type="evidence" value="ECO:0007669"/>
    <property type="project" value="UniProtKB-KW"/>
</dbReference>
<sequence length="757" mass="86811">MIYRQQSLQNCVKVLGYMTHTDIQNISSLKMSLEEYLAKKLTGQQLNLLRLFFIKYIFLSEIRKLSVVQPTVIDKIFNHDLQNAKNNQPPQFGDFEKKIAQHPSFLQITPHIQQILTVEEMKILDFMLGKAPNAPSQPIISNDTRKGTSTRSESEPQKIDGIPKILGDYKILETIGAGGMGKVFKAYHQNLERIVAIKVMLGQEEIARKRFLIEAKLTAKMQHPNIIPIHDIQSEGQLDYIVMDFIQGKTLSEVLQHKRLSFPQIVTIIKPILSAVAYAHNHQVIHRDLKPANILLEDETLRPIVMDFGLAKQLERQTTEQITVTGQLLGSPRYMAPEQAETEEVDHRADIYALGTIFYEMLTGQPAIDGERLGQVIYKITQQKYLRPREVNPEIPAAVEKICLKAMALNREERYQTADEFMTGIDYFMTHGKTTANVSFPDMRNTNGNKGKRRNVNEGKLQKTSIRPARKTSTLRTNQRQKTTQKKNNTTVIISVCTAVFLLFLTFYISQNNTPSVNQTKLAQQKLEKQKIKFQQQLKKQKEKAAKEQQRLKEQLAQQKAQKTPQEQPSKNLKLQDIVKYNDKQRYVKISVKKIAPALQEIRHQTRPIFLSFRNTTVKDDDLRYIQNAPYIIALDLQETRVGNAVLKYVATLKNLKLLDIEGTKITGEGLQYLTNPHLREIDLDETNITDQHAHYLKNISSSLVEINLEGTQISDKSIPILSSLKSLKRLKILRTKITPSGFYQLQNLMPYCQIIY</sequence>
<feature type="region of interest" description="Disordered" evidence="9">
    <location>
        <begin position="438"/>
        <end position="487"/>
    </location>
</feature>
<dbReference type="PROSITE" id="PS50011">
    <property type="entry name" value="PROTEIN_KINASE_DOM"/>
    <property type="match status" value="1"/>
</dbReference>
<dbReference type="EMBL" id="AP019860">
    <property type="protein sequence ID" value="BBM84776.1"/>
    <property type="molecule type" value="Genomic_DNA"/>
</dbReference>
<evidence type="ECO:0000256" key="5">
    <source>
        <dbReference type="ARBA" id="ARBA00022777"/>
    </source>
</evidence>
<keyword evidence="8" id="KW-0175">Coiled coil</keyword>
<keyword evidence="6 7" id="KW-0067">ATP-binding</keyword>
<dbReference type="InterPro" id="IPR017441">
    <property type="entry name" value="Protein_kinase_ATP_BS"/>
</dbReference>
<dbReference type="SMART" id="SM00220">
    <property type="entry name" value="S_TKc"/>
    <property type="match status" value="1"/>
</dbReference>
<dbReference type="CDD" id="cd14014">
    <property type="entry name" value="STKc_PknB_like"/>
    <property type="match status" value="1"/>
</dbReference>
<feature type="region of interest" description="Disordered" evidence="9">
    <location>
        <begin position="135"/>
        <end position="159"/>
    </location>
</feature>
<feature type="binding site" evidence="7">
    <location>
        <position position="198"/>
    </location>
    <ligand>
        <name>ATP</name>
        <dbReference type="ChEBI" id="CHEBI:30616"/>
    </ligand>
</feature>
<evidence type="ECO:0000256" key="7">
    <source>
        <dbReference type="PROSITE-ProRule" id="PRU10141"/>
    </source>
</evidence>
<keyword evidence="12" id="KW-1185">Reference proteome</keyword>
<dbReference type="FunFam" id="1.10.510.10:FF:000021">
    <property type="entry name" value="Serine/threonine protein kinase"/>
    <property type="match status" value="1"/>
</dbReference>
<dbReference type="InterPro" id="IPR008271">
    <property type="entry name" value="Ser/Thr_kinase_AS"/>
</dbReference>
<reference evidence="11 12" key="1">
    <citation type="submission" date="2019-08" db="EMBL/GenBank/DDBJ databases">
        <title>Complete genome sequence of Candidatus Uab amorphum.</title>
        <authorList>
            <person name="Shiratori T."/>
            <person name="Suzuki S."/>
            <person name="Kakizawa Y."/>
            <person name="Ishida K."/>
        </authorList>
    </citation>
    <scope>NUCLEOTIDE SEQUENCE [LARGE SCALE GENOMIC DNA]</scope>
    <source>
        <strain evidence="11 12">SRT547</strain>
    </source>
</reference>
<evidence type="ECO:0000256" key="8">
    <source>
        <dbReference type="SAM" id="Coils"/>
    </source>
</evidence>
<evidence type="ECO:0000256" key="3">
    <source>
        <dbReference type="ARBA" id="ARBA00022679"/>
    </source>
</evidence>
<evidence type="ECO:0000313" key="12">
    <source>
        <dbReference type="Proteomes" id="UP000326354"/>
    </source>
</evidence>
<evidence type="ECO:0000313" key="11">
    <source>
        <dbReference type="EMBL" id="BBM84776.1"/>
    </source>
</evidence>
<dbReference type="SUPFAM" id="SSF56112">
    <property type="entry name" value="Protein kinase-like (PK-like)"/>
    <property type="match status" value="1"/>
</dbReference>
<evidence type="ECO:0000259" key="10">
    <source>
        <dbReference type="PROSITE" id="PS50011"/>
    </source>
</evidence>
<keyword evidence="3" id="KW-0808">Transferase</keyword>
<accession>A0A5S9INN9</accession>
<protein>
    <recommendedName>
        <fullName evidence="1">non-specific serine/threonine protein kinase</fullName>
        <ecNumber evidence="1">2.7.11.1</ecNumber>
    </recommendedName>
</protein>
<dbReference type="PANTHER" id="PTHR43289">
    <property type="entry name" value="MITOGEN-ACTIVATED PROTEIN KINASE KINASE KINASE 20-RELATED"/>
    <property type="match status" value="1"/>
</dbReference>
<proteinExistence type="predicted"/>
<dbReference type="EC" id="2.7.11.1" evidence="1"/>
<feature type="compositionally biased region" description="Low complexity" evidence="9">
    <location>
        <begin position="476"/>
        <end position="487"/>
    </location>
</feature>
<dbReference type="InterPro" id="IPR000719">
    <property type="entry name" value="Prot_kinase_dom"/>
</dbReference>
<dbReference type="GO" id="GO:0005524">
    <property type="term" value="F:ATP binding"/>
    <property type="evidence" value="ECO:0007669"/>
    <property type="project" value="UniProtKB-UniRule"/>
</dbReference>
<evidence type="ECO:0000256" key="4">
    <source>
        <dbReference type="ARBA" id="ARBA00022741"/>
    </source>
</evidence>
<dbReference type="Gene3D" id="3.30.200.20">
    <property type="entry name" value="Phosphorylase Kinase, domain 1"/>
    <property type="match status" value="1"/>
</dbReference>
<dbReference type="Gene3D" id="1.10.510.10">
    <property type="entry name" value="Transferase(Phosphotransferase) domain 1"/>
    <property type="match status" value="1"/>
</dbReference>
<dbReference type="Gene3D" id="3.80.10.10">
    <property type="entry name" value="Ribonuclease Inhibitor"/>
    <property type="match status" value="1"/>
</dbReference>
<feature type="domain" description="Protein kinase" evidence="10">
    <location>
        <begin position="169"/>
        <end position="429"/>
    </location>
</feature>
<dbReference type="PANTHER" id="PTHR43289:SF34">
    <property type="entry name" value="SERINE_THREONINE-PROTEIN KINASE YBDM-RELATED"/>
    <property type="match status" value="1"/>
</dbReference>
<organism evidence="11 12">
    <name type="scientific">Uabimicrobium amorphum</name>
    <dbReference type="NCBI Taxonomy" id="2596890"/>
    <lineage>
        <taxon>Bacteria</taxon>
        <taxon>Pseudomonadati</taxon>
        <taxon>Planctomycetota</taxon>
        <taxon>Candidatus Uabimicrobiia</taxon>
        <taxon>Candidatus Uabimicrobiales</taxon>
        <taxon>Candidatus Uabimicrobiaceae</taxon>
        <taxon>Candidatus Uabimicrobium</taxon>
    </lineage>
</organism>
<dbReference type="PROSITE" id="PS00108">
    <property type="entry name" value="PROTEIN_KINASE_ST"/>
    <property type="match status" value="1"/>
</dbReference>
<dbReference type="OrthoDB" id="9788659at2"/>
<keyword evidence="4 7" id="KW-0547">Nucleotide-binding</keyword>
<feature type="coiled-coil region" evidence="8">
    <location>
        <begin position="524"/>
        <end position="562"/>
    </location>
</feature>
<gene>
    <name evidence="11" type="ORF">UABAM_03137</name>
</gene>
<dbReference type="SUPFAM" id="SSF52047">
    <property type="entry name" value="RNI-like"/>
    <property type="match status" value="1"/>
</dbReference>
<evidence type="ECO:0000256" key="9">
    <source>
        <dbReference type="SAM" id="MobiDB-lite"/>
    </source>
</evidence>
<dbReference type="Pfam" id="PF00069">
    <property type="entry name" value="Pkinase"/>
    <property type="match status" value="1"/>
</dbReference>
<dbReference type="PROSITE" id="PS00107">
    <property type="entry name" value="PROTEIN_KINASE_ATP"/>
    <property type="match status" value="1"/>
</dbReference>
<dbReference type="RefSeq" id="WP_151968909.1">
    <property type="nucleotide sequence ID" value="NZ_AP019860.1"/>
</dbReference>
<dbReference type="InterPro" id="IPR032675">
    <property type="entry name" value="LRR_dom_sf"/>
</dbReference>
<dbReference type="Proteomes" id="UP000326354">
    <property type="component" value="Chromosome"/>
</dbReference>
<dbReference type="AlphaFoldDB" id="A0A5S9INN9"/>
<keyword evidence="5 11" id="KW-0418">Kinase</keyword>